<protein>
    <submittedName>
        <fullName evidence="2">Uncharacterized protein</fullName>
    </submittedName>
</protein>
<evidence type="ECO:0000256" key="1">
    <source>
        <dbReference type="SAM" id="MobiDB-lite"/>
    </source>
</evidence>
<dbReference type="RefSeq" id="WP_133602047.1">
    <property type="nucleotide sequence ID" value="NZ_JAUFPJ010000001.1"/>
</dbReference>
<organism evidence="2 3">
    <name type="scientific">Roseateles asaccharophilus</name>
    <dbReference type="NCBI Taxonomy" id="582607"/>
    <lineage>
        <taxon>Bacteria</taxon>
        <taxon>Pseudomonadati</taxon>
        <taxon>Pseudomonadota</taxon>
        <taxon>Betaproteobacteria</taxon>
        <taxon>Burkholderiales</taxon>
        <taxon>Sphaerotilaceae</taxon>
        <taxon>Roseateles</taxon>
    </lineage>
</organism>
<evidence type="ECO:0000313" key="3">
    <source>
        <dbReference type="Proteomes" id="UP000295357"/>
    </source>
</evidence>
<name>A0A4R6NBG8_9BURK</name>
<dbReference type="AlphaFoldDB" id="A0A4R6NBG8"/>
<sequence>MKPVRPVVLLCVLLLGALGPVRTWAVMAPAYEAQALLERLEKGSRERAAAPLSIRATVLTVERREEPGNGCPALQHVQAQVQVQKVLRGELAVGRPLTLRYTEAEYRCPGPGRSRLPELRAGASSSLLLRCAGPDCEPAAGAFSFDSDADFERRREEARALAERHPLQRRVDVPVPRAP</sequence>
<reference evidence="2 3" key="1">
    <citation type="submission" date="2019-03" db="EMBL/GenBank/DDBJ databases">
        <title>Genomic Encyclopedia of Type Strains, Phase IV (KMG-IV): sequencing the most valuable type-strain genomes for metagenomic binning, comparative biology and taxonomic classification.</title>
        <authorList>
            <person name="Goeker M."/>
        </authorList>
    </citation>
    <scope>NUCLEOTIDE SEQUENCE [LARGE SCALE GENOMIC DNA]</scope>
    <source>
        <strain evidence="2 3">DSM 25082</strain>
    </source>
</reference>
<dbReference type="Proteomes" id="UP000295357">
    <property type="component" value="Unassembled WGS sequence"/>
</dbReference>
<accession>A0A4R6NBG8</accession>
<keyword evidence="3" id="KW-1185">Reference proteome</keyword>
<dbReference type="EMBL" id="SNXE01000001">
    <property type="protein sequence ID" value="TDP13139.1"/>
    <property type="molecule type" value="Genomic_DNA"/>
</dbReference>
<evidence type="ECO:0000313" key="2">
    <source>
        <dbReference type="EMBL" id="TDP13139.1"/>
    </source>
</evidence>
<feature type="compositionally biased region" description="Basic and acidic residues" evidence="1">
    <location>
        <begin position="156"/>
        <end position="172"/>
    </location>
</feature>
<gene>
    <name evidence="2" type="ORF">DFR39_101613</name>
</gene>
<proteinExistence type="predicted"/>
<feature type="region of interest" description="Disordered" evidence="1">
    <location>
        <begin position="156"/>
        <end position="179"/>
    </location>
</feature>
<comment type="caution">
    <text evidence="2">The sequence shown here is derived from an EMBL/GenBank/DDBJ whole genome shotgun (WGS) entry which is preliminary data.</text>
</comment>